<protein>
    <submittedName>
        <fullName evidence="1">Uncharacterized protein</fullName>
    </submittedName>
</protein>
<organism evidence="1 3">
    <name type="scientific">Pseudomonas costantinii</name>
    <dbReference type="NCBI Taxonomy" id="168469"/>
    <lineage>
        <taxon>Bacteria</taxon>
        <taxon>Pseudomonadati</taxon>
        <taxon>Pseudomonadota</taxon>
        <taxon>Gammaproteobacteria</taxon>
        <taxon>Pseudomonadales</taxon>
        <taxon>Pseudomonadaceae</taxon>
        <taxon>Pseudomonas</taxon>
    </lineage>
</organism>
<dbReference type="OrthoDB" id="6910208at2"/>
<comment type="caution">
    <text evidence="1">The sequence shown here is derived from an EMBL/GenBank/DDBJ whole genome shotgun (WGS) entry which is preliminary data.</text>
</comment>
<evidence type="ECO:0000313" key="1">
    <source>
        <dbReference type="EMBL" id="OIN47351.1"/>
    </source>
</evidence>
<evidence type="ECO:0000313" key="3">
    <source>
        <dbReference type="Proteomes" id="UP000181661"/>
    </source>
</evidence>
<gene>
    <name evidence="1" type="ORF">BFL40_25760</name>
    <name evidence="2" type="ORF">SAMN04515675_5648</name>
</gene>
<sequence length="63" mass="7225">MRIFSLMFKSNTRYRHFASVDANGVCIAFKTCHEKPANGHWVEVEHLNLCWLGNALPSHARIV</sequence>
<accession>A0A1S2ULN9</accession>
<keyword evidence="4" id="KW-1185">Reference proteome</keyword>
<reference evidence="1 3" key="1">
    <citation type="submission" date="2016-08" db="EMBL/GenBank/DDBJ databases">
        <title>Draft genome sequence of Pseudomonas costantinii LMG 22119, type strain isolated from cultivated mushroom (Agaricus bisporus) sporophores.</title>
        <authorList>
            <person name="Tambong J.T."/>
        </authorList>
    </citation>
    <scope>NUCLEOTIDE SEQUENCE [LARGE SCALE GENOMIC DNA]</scope>
    <source>
        <strain evidence="1 3">LMG 22119</strain>
    </source>
</reference>
<dbReference type="EMBL" id="FNTS01000002">
    <property type="protein sequence ID" value="SEE45636.1"/>
    <property type="molecule type" value="Genomic_DNA"/>
</dbReference>
<reference evidence="2 4" key="2">
    <citation type="submission" date="2016-10" db="EMBL/GenBank/DDBJ databases">
        <authorList>
            <person name="Varghese N."/>
            <person name="Submissions S."/>
        </authorList>
    </citation>
    <scope>NUCLEOTIDE SEQUENCE [LARGE SCALE GENOMIC DNA]</scope>
    <source>
        <strain evidence="2 4">BS2773</strain>
    </source>
</reference>
<dbReference type="Proteomes" id="UP000181661">
    <property type="component" value="Unassembled WGS sequence"/>
</dbReference>
<evidence type="ECO:0000313" key="2">
    <source>
        <dbReference type="EMBL" id="SEE45636.1"/>
    </source>
</evidence>
<dbReference type="Proteomes" id="UP000182179">
    <property type="component" value="Unassembled WGS sequence"/>
</dbReference>
<dbReference type="AlphaFoldDB" id="A0A1S2ULN9"/>
<name>A0A1S2ULN9_9PSED</name>
<dbReference type="EMBL" id="MDDR01000044">
    <property type="protein sequence ID" value="OIN47351.1"/>
    <property type="molecule type" value="Genomic_DNA"/>
</dbReference>
<evidence type="ECO:0000313" key="4">
    <source>
        <dbReference type="Proteomes" id="UP000182179"/>
    </source>
</evidence>
<proteinExistence type="predicted"/>